<dbReference type="InterPro" id="IPR029055">
    <property type="entry name" value="Ntn_hydrolases_N"/>
</dbReference>
<evidence type="ECO:0000256" key="7">
    <source>
        <dbReference type="ARBA" id="ARBA00048741"/>
    </source>
</evidence>
<protein>
    <recommendedName>
        <fullName evidence="3">asparagine synthase (glutamine-hydrolyzing)</fullName>
        <ecNumber evidence="3">6.3.5.4</ecNumber>
    </recommendedName>
</protein>
<evidence type="ECO:0000256" key="8">
    <source>
        <dbReference type="PIRSR" id="PIRSR001589-1"/>
    </source>
</evidence>
<keyword evidence="5 9" id="KW-0067">ATP-binding</keyword>
<organism evidence="12 13">
    <name type="scientific">Tardiphaga robiniae</name>
    <dbReference type="NCBI Taxonomy" id="943830"/>
    <lineage>
        <taxon>Bacteria</taxon>
        <taxon>Pseudomonadati</taxon>
        <taxon>Pseudomonadota</taxon>
        <taxon>Alphaproteobacteria</taxon>
        <taxon>Hyphomicrobiales</taxon>
        <taxon>Nitrobacteraceae</taxon>
        <taxon>Tardiphaga</taxon>
    </lineage>
</organism>
<evidence type="ECO:0000259" key="11">
    <source>
        <dbReference type="PROSITE" id="PS51278"/>
    </source>
</evidence>
<dbReference type="InterPro" id="IPR001962">
    <property type="entry name" value="Asn_synthase"/>
</dbReference>
<comment type="caution">
    <text evidence="12">The sequence shown here is derived from an EMBL/GenBank/DDBJ whole genome shotgun (WGS) entry which is preliminary data.</text>
</comment>
<dbReference type="STRING" id="943830.A4A58_20780"/>
<evidence type="ECO:0000256" key="9">
    <source>
        <dbReference type="PIRSR" id="PIRSR001589-2"/>
    </source>
</evidence>
<feature type="binding site" evidence="9">
    <location>
        <begin position="372"/>
        <end position="373"/>
    </location>
    <ligand>
        <name>ATP</name>
        <dbReference type="ChEBI" id="CHEBI:30616"/>
    </ligand>
</feature>
<proteinExistence type="inferred from homology"/>
<dbReference type="Pfam" id="PF00733">
    <property type="entry name" value="Asn_synthase"/>
    <property type="match status" value="1"/>
</dbReference>
<feature type="binding site" evidence="9">
    <location>
        <position position="101"/>
    </location>
    <ligand>
        <name>L-glutamine</name>
        <dbReference type="ChEBI" id="CHEBI:58359"/>
    </ligand>
</feature>
<evidence type="ECO:0000256" key="5">
    <source>
        <dbReference type="ARBA" id="ARBA00022840"/>
    </source>
</evidence>
<dbReference type="PANTHER" id="PTHR43284:SF1">
    <property type="entry name" value="ASPARAGINE SYNTHETASE"/>
    <property type="match status" value="1"/>
</dbReference>
<evidence type="ECO:0000313" key="12">
    <source>
        <dbReference type="EMBL" id="KZD24780.1"/>
    </source>
</evidence>
<evidence type="ECO:0000256" key="1">
    <source>
        <dbReference type="ARBA" id="ARBA00005187"/>
    </source>
</evidence>
<dbReference type="InterPro" id="IPR033738">
    <property type="entry name" value="AsnB_N"/>
</dbReference>
<evidence type="ECO:0000313" key="13">
    <source>
        <dbReference type="Proteomes" id="UP000076574"/>
    </source>
</evidence>
<dbReference type="CDD" id="cd01991">
    <property type="entry name" value="Asn_synthase_B_C"/>
    <property type="match status" value="1"/>
</dbReference>
<keyword evidence="13" id="KW-1185">Reference proteome</keyword>
<evidence type="ECO:0000256" key="3">
    <source>
        <dbReference type="ARBA" id="ARBA00012737"/>
    </source>
</evidence>
<dbReference type="InterPro" id="IPR006426">
    <property type="entry name" value="Asn_synth_AEB"/>
</dbReference>
<dbReference type="AlphaFoldDB" id="A0A164AGN9"/>
<comment type="pathway">
    <text evidence="1">Amino-acid biosynthesis; L-asparagine biosynthesis; L-asparagine from L-aspartate (L-Gln route): step 1/1.</text>
</comment>
<keyword evidence="6 8" id="KW-0315">Glutamine amidotransferase</keyword>
<sequence length="676" mass="75306">MCGVAGIVSVSAAAGPPSREALMRMLGALAHRGPDERGIYRDERAGLAHARLSIIDISSGQQPLADASGTTWIVFNGEIFNYVELREKLIRLGYRFRTRSDTEVIVNAYRAWGEGAFERMTGQWALAIWDSVARRLVLARDRTGICPLHFCEREGRLYFASEVKAIFAADAAIPRTFDPVGIDQTFTLWTVVAPQNVFQGIKELVPGHFRIYENGDVRDKAFWKPRYPQFSSSRDGQFAGSLDDAVKQVRSALESATSLRMVRSDVSVGSYLSGGLDSSLIAAMGCHFAGERFQTFSLRFADAEYDETEFQRLVARVTGSEHHEVVVSRSDIAEIFPQVIYHTERPILRTAPAPLFLLSRLVRACGVKVVLSGEGADEMFAGYDLFREGKVRRFWGRQPASTRRARLLERLYPYLTRSPVRQQAMARQFFGRNLSEHAAPGFAHDTRWRTTSGIKRLFSSDMCAESAKHDAVSNLIASLPPEFTQWSSLAQDEYLEIQTLLSGYLLSSQGDRMLMAHSVEGRFPFLDEDVVALANSLPPAYKLRVLDEKHVLKRVAEPIVPSEIIARKKQPFRAPDALCFVDHDTPAYIDDALSEAAIREANVFDPDAVARLRSKCRTQAATGNGDLSNSDNMAMVGVLSTQLLHQQFVASRPGGRHALELTVDIDREHRVEGALS</sequence>
<gene>
    <name evidence="12" type="ORF">A4A58_20780</name>
</gene>
<dbReference type="InterPro" id="IPR014729">
    <property type="entry name" value="Rossmann-like_a/b/a_fold"/>
</dbReference>
<reference evidence="12 13" key="1">
    <citation type="submission" date="2016-03" db="EMBL/GenBank/DDBJ databases">
        <title>Microsymbionts genomes from the relict species Vavilovia formosa (Stev.) Fed.</title>
        <authorList>
            <person name="Kopat V."/>
            <person name="Chirak E."/>
            <person name="Kimeklis A."/>
            <person name="Andronov E."/>
        </authorList>
    </citation>
    <scope>NUCLEOTIDE SEQUENCE [LARGE SCALE GENOMIC DNA]</scope>
    <source>
        <strain evidence="12 13">Vaf07</strain>
    </source>
</reference>
<evidence type="ECO:0000256" key="10">
    <source>
        <dbReference type="PIRSR" id="PIRSR001589-3"/>
    </source>
</evidence>
<dbReference type="SUPFAM" id="SSF56235">
    <property type="entry name" value="N-terminal nucleophile aminohydrolases (Ntn hydrolases)"/>
    <property type="match status" value="1"/>
</dbReference>
<comment type="similarity">
    <text evidence="2">Belongs to the asparagine synthetase family.</text>
</comment>
<dbReference type="PANTHER" id="PTHR43284">
    <property type="entry name" value="ASPARAGINE SYNTHETASE (GLUTAMINE-HYDROLYZING)"/>
    <property type="match status" value="1"/>
</dbReference>
<dbReference type="NCBIfam" id="TIGR01536">
    <property type="entry name" value="asn_synth_AEB"/>
    <property type="match status" value="1"/>
</dbReference>
<keyword evidence="4 9" id="KW-0547">Nucleotide-binding</keyword>
<comment type="catalytic activity">
    <reaction evidence="7">
        <text>L-aspartate + L-glutamine + ATP + H2O = L-asparagine + L-glutamate + AMP + diphosphate + H(+)</text>
        <dbReference type="Rhea" id="RHEA:12228"/>
        <dbReference type="ChEBI" id="CHEBI:15377"/>
        <dbReference type="ChEBI" id="CHEBI:15378"/>
        <dbReference type="ChEBI" id="CHEBI:29985"/>
        <dbReference type="ChEBI" id="CHEBI:29991"/>
        <dbReference type="ChEBI" id="CHEBI:30616"/>
        <dbReference type="ChEBI" id="CHEBI:33019"/>
        <dbReference type="ChEBI" id="CHEBI:58048"/>
        <dbReference type="ChEBI" id="CHEBI:58359"/>
        <dbReference type="ChEBI" id="CHEBI:456215"/>
        <dbReference type="EC" id="6.3.5.4"/>
    </reaction>
</comment>
<dbReference type="PROSITE" id="PS51278">
    <property type="entry name" value="GATASE_TYPE_2"/>
    <property type="match status" value="1"/>
</dbReference>
<dbReference type="CDD" id="cd00712">
    <property type="entry name" value="AsnB"/>
    <property type="match status" value="1"/>
</dbReference>
<dbReference type="Gene3D" id="3.60.20.10">
    <property type="entry name" value="Glutamine Phosphoribosylpyrophosphate, subunit 1, domain 1"/>
    <property type="match status" value="1"/>
</dbReference>
<dbReference type="Gene3D" id="3.40.50.620">
    <property type="entry name" value="HUPs"/>
    <property type="match status" value="1"/>
</dbReference>
<evidence type="ECO:0000256" key="6">
    <source>
        <dbReference type="ARBA" id="ARBA00022962"/>
    </source>
</evidence>
<dbReference type="PIRSF" id="PIRSF001589">
    <property type="entry name" value="Asn_synthetase_glu-h"/>
    <property type="match status" value="1"/>
</dbReference>
<dbReference type="GO" id="GO:0004066">
    <property type="term" value="F:asparagine synthase (glutamine-hydrolyzing) activity"/>
    <property type="evidence" value="ECO:0007669"/>
    <property type="project" value="UniProtKB-EC"/>
</dbReference>
<dbReference type="RefSeq" id="WP_068730610.1">
    <property type="nucleotide sequence ID" value="NZ_LVYV01000002.1"/>
</dbReference>
<feature type="active site" description="For GATase activity" evidence="8">
    <location>
        <position position="2"/>
    </location>
</feature>
<name>A0A164AGN9_9BRAD</name>
<keyword evidence="8" id="KW-0061">Asparagine biosynthesis</keyword>
<evidence type="ECO:0000256" key="2">
    <source>
        <dbReference type="ARBA" id="ARBA00005752"/>
    </source>
</evidence>
<dbReference type="OrthoDB" id="9763290at2"/>
<dbReference type="GO" id="GO:0005829">
    <property type="term" value="C:cytosol"/>
    <property type="evidence" value="ECO:0007669"/>
    <property type="project" value="TreeGrafter"/>
</dbReference>
<dbReference type="SUPFAM" id="SSF52402">
    <property type="entry name" value="Adenine nucleotide alpha hydrolases-like"/>
    <property type="match status" value="1"/>
</dbReference>
<dbReference type="Pfam" id="PF13537">
    <property type="entry name" value="GATase_7"/>
    <property type="match status" value="1"/>
</dbReference>
<evidence type="ECO:0000256" key="4">
    <source>
        <dbReference type="ARBA" id="ARBA00022741"/>
    </source>
</evidence>
<dbReference type="EMBL" id="LVYV01000002">
    <property type="protein sequence ID" value="KZD24780.1"/>
    <property type="molecule type" value="Genomic_DNA"/>
</dbReference>
<dbReference type="GO" id="GO:0005524">
    <property type="term" value="F:ATP binding"/>
    <property type="evidence" value="ECO:0007669"/>
    <property type="project" value="UniProtKB-KW"/>
</dbReference>
<keyword evidence="8" id="KW-0028">Amino-acid biosynthesis</keyword>
<dbReference type="Proteomes" id="UP000076574">
    <property type="component" value="Unassembled WGS sequence"/>
</dbReference>
<dbReference type="GO" id="GO:0006529">
    <property type="term" value="P:asparagine biosynthetic process"/>
    <property type="evidence" value="ECO:0007669"/>
    <property type="project" value="UniProtKB-KW"/>
</dbReference>
<feature type="site" description="Important for beta-aspartyl-AMP intermediate formation" evidence="10">
    <location>
        <position position="374"/>
    </location>
</feature>
<accession>A0A164AGN9</accession>
<dbReference type="EC" id="6.3.5.4" evidence="3"/>
<feature type="domain" description="Glutamine amidotransferase type-2" evidence="11">
    <location>
        <begin position="2"/>
        <end position="215"/>
    </location>
</feature>
<dbReference type="InterPro" id="IPR051786">
    <property type="entry name" value="ASN_synthetase/amidase"/>
</dbReference>
<dbReference type="InterPro" id="IPR017932">
    <property type="entry name" value="GATase_2_dom"/>
</dbReference>